<reference evidence="1 2" key="1">
    <citation type="submission" date="2019-05" db="EMBL/GenBank/DDBJ databases">
        <authorList>
            <consortium name="Pathogen Informatics"/>
        </authorList>
    </citation>
    <scope>NUCLEOTIDE SEQUENCE [LARGE SCALE GENOMIC DNA]</scope>
    <source>
        <strain evidence="1 2">NCTC13032</strain>
    </source>
</reference>
<proteinExistence type="predicted"/>
<accession>A0A4U9HXL7</accession>
<evidence type="ECO:0000313" key="2">
    <source>
        <dbReference type="Proteomes" id="UP000310719"/>
    </source>
</evidence>
<sequence length="80" mass="8340">MGIFSCSLTGASHKERSESRIYEIRASGFNFFINPGNSAAGRGVAGPGDFTSGPVGGWLTVSVTGNPPGYIQKSSLDCRL</sequence>
<organism evidence="1 2">
    <name type="scientific">Leclercia adecarboxylata</name>
    <dbReference type="NCBI Taxonomy" id="83655"/>
    <lineage>
        <taxon>Bacteria</taxon>
        <taxon>Pseudomonadati</taxon>
        <taxon>Pseudomonadota</taxon>
        <taxon>Gammaproteobacteria</taxon>
        <taxon>Enterobacterales</taxon>
        <taxon>Enterobacteriaceae</taxon>
        <taxon>Leclercia</taxon>
    </lineage>
</organism>
<protein>
    <submittedName>
        <fullName evidence="1">Uncharacterized protein</fullName>
    </submittedName>
</protein>
<dbReference type="RefSeq" id="WP_141242357.1">
    <property type="nucleotide sequence ID" value="NZ_JANGJD010000015.1"/>
</dbReference>
<name>A0A4U9HXL7_9ENTR</name>
<dbReference type="Proteomes" id="UP000310719">
    <property type="component" value="Chromosome"/>
</dbReference>
<evidence type="ECO:0000313" key="1">
    <source>
        <dbReference type="EMBL" id="VTP69488.1"/>
    </source>
</evidence>
<gene>
    <name evidence="1" type="ORF">NCTC13032_04392</name>
</gene>
<dbReference type="EMBL" id="LR590464">
    <property type="protein sequence ID" value="VTP69488.1"/>
    <property type="molecule type" value="Genomic_DNA"/>
</dbReference>
<dbReference type="AlphaFoldDB" id="A0A4U9HXL7"/>